<dbReference type="Proteomes" id="UP000777482">
    <property type="component" value="Unassembled WGS sequence"/>
</dbReference>
<comment type="caution">
    <text evidence="2">The sequence shown here is derived from an EMBL/GenBank/DDBJ whole genome shotgun (WGS) entry which is preliminary data.</text>
</comment>
<evidence type="ECO:0000313" key="2">
    <source>
        <dbReference type="EMBL" id="KAG0654862.1"/>
    </source>
</evidence>
<dbReference type="SUPFAM" id="SSF50729">
    <property type="entry name" value="PH domain-like"/>
    <property type="match status" value="1"/>
</dbReference>
<protein>
    <recommendedName>
        <fullName evidence="4">PH domain-containing protein</fullName>
    </recommendedName>
</protein>
<feature type="region of interest" description="Disordered" evidence="1">
    <location>
        <begin position="74"/>
        <end position="98"/>
    </location>
</feature>
<gene>
    <name evidence="2" type="ORF">C6P46_001362</name>
</gene>
<sequence>MASWWTGWRSNLLWPAPSLDDSKQAAAPQPSSHGDSFVTAPEAGRTTLDTSATAHRSPSHVRLDPLLQPAMIGRDAGGLNAGSTLPLSQPAPSSRPVLSTGLLDRLKAQRSDRLFVQPDSPQPSLLVSPPDETYQLDHHVYRAASSPDACRSLQKTPSLPFSARSLPHTRTVSPLPPASSITDYLAVPIQRFSPNSDDVRPQAQTLEARSDVDVSASCTDDSVLMEGWLLVPPQDRPITPGILAFDNLWQPIYAFLTPQYLGVTPDTDRDETLLVCHVADVSKTERLDGHERTGFAPFRLELVDGKHLAFATAEPLESSLWILKLENARSGAYRRPLTHETTTPRLDGIVPPAGALGVHTGSYMPPAAESLRSPAVVEQVQLSVAFRISLAGRLTVLKQQHPPSFPRAPEVTALERLGRVQEVIPLSTKVAPLTSRSKRPTSLLYKRLKRGPVHISSRCNKEALQAIAEKLQALQVSPMSPPPLPPSDLSHADIPYVLSRPLLAGQRSESPTSRSRAGNGASGKANVSTAGLRRVLAPGGPEKVAMKVWESLEAQRKGGGSDPSSESGGKGAVVRTNKLKSRR</sequence>
<feature type="compositionally biased region" description="Polar residues" evidence="1">
    <location>
        <begin position="507"/>
        <end position="516"/>
    </location>
</feature>
<dbReference type="EMBL" id="PUHQ01000136">
    <property type="protein sequence ID" value="KAG0654862.1"/>
    <property type="molecule type" value="Genomic_DNA"/>
</dbReference>
<accession>A0A9P7B2A0</accession>
<feature type="region of interest" description="Disordered" evidence="1">
    <location>
        <begin position="504"/>
        <end position="583"/>
    </location>
</feature>
<feature type="compositionally biased region" description="Polar residues" evidence="1">
    <location>
        <begin position="81"/>
        <end position="92"/>
    </location>
</feature>
<dbReference type="AlphaFoldDB" id="A0A9P7B2A0"/>
<proteinExistence type="predicted"/>
<dbReference type="OrthoDB" id="2529601at2759"/>
<organism evidence="2 3">
    <name type="scientific">Rhodotorula mucilaginosa</name>
    <name type="common">Yeast</name>
    <name type="synonym">Rhodotorula rubra</name>
    <dbReference type="NCBI Taxonomy" id="5537"/>
    <lineage>
        <taxon>Eukaryota</taxon>
        <taxon>Fungi</taxon>
        <taxon>Dikarya</taxon>
        <taxon>Basidiomycota</taxon>
        <taxon>Pucciniomycotina</taxon>
        <taxon>Microbotryomycetes</taxon>
        <taxon>Sporidiobolales</taxon>
        <taxon>Sporidiobolaceae</taxon>
        <taxon>Rhodotorula</taxon>
    </lineage>
</organism>
<evidence type="ECO:0000313" key="3">
    <source>
        <dbReference type="Proteomes" id="UP000777482"/>
    </source>
</evidence>
<evidence type="ECO:0000256" key="1">
    <source>
        <dbReference type="SAM" id="MobiDB-lite"/>
    </source>
</evidence>
<evidence type="ECO:0008006" key="4">
    <source>
        <dbReference type="Google" id="ProtNLM"/>
    </source>
</evidence>
<keyword evidence="3" id="KW-1185">Reference proteome</keyword>
<name>A0A9P7B2A0_RHOMI</name>
<feature type="region of interest" description="Disordered" evidence="1">
    <location>
        <begin position="19"/>
        <end position="41"/>
    </location>
</feature>
<reference evidence="2 3" key="1">
    <citation type="submission" date="2020-11" db="EMBL/GenBank/DDBJ databases">
        <title>Kefir isolates.</title>
        <authorList>
            <person name="Marcisauskas S."/>
            <person name="Kim Y."/>
            <person name="Blasche S."/>
        </authorList>
    </citation>
    <scope>NUCLEOTIDE SEQUENCE [LARGE SCALE GENOMIC DNA]</scope>
    <source>
        <strain evidence="2 3">KR</strain>
    </source>
</reference>